<dbReference type="Gene3D" id="1.20.81.30">
    <property type="entry name" value="Type II secretion system (T2SS), domain F"/>
    <property type="match status" value="2"/>
</dbReference>
<evidence type="ECO:0000256" key="7">
    <source>
        <dbReference type="SAM" id="Phobius"/>
    </source>
</evidence>
<dbReference type="EMBL" id="AP021861">
    <property type="protein sequence ID" value="BBO32735.1"/>
    <property type="molecule type" value="Genomic_DNA"/>
</dbReference>
<keyword evidence="10" id="KW-1185">Reference proteome</keyword>
<feature type="domain" description="Type II secretion system protein GspF" evidence="8">
    <location>
        <begin position="19"/>
        <end position="133"/>
    </location>
</feature>
<dbReference type="KEGG" id="lpav:PLANPX_2347"/>
<evidence type="ECO:0000313" key="10">
    <source>
        <dbReference type="Proteomes" id="UP000326837"/>
    </source>
</evidence>
<feature type="domain" description="Type II secretion system protein GspF" evidence="8">
    <location>
        <begin position="221"/>
        <end position="331"/>
    </location>
</feature>
<dbReference type="AlphaFoldDB" id="A0A5K7X8N8"/>
<keyword evidence="4 7" id="KW-0812">Transmembrane</keyword>
<dbReference type="Pfam" id="PF00482">
    <property type="entry name" value="T2SSF"/>
    <property type="match status" value="2"/>
</dbReference>
<accession>A0A5K7X8N8</accession>
<dbReference type="GO" id="GO:0005886">
    <property type="term" value="C:plasma membrane"/>
    <property type="evidence" value="ECO:0007669"/>
    <property type="project" value="UniProtKB-SubCell"/>
</dbReference>
<name>A0A5K7X8N8_9BACT</name>
<dbReference type="InterPro" id="IPR003004">
    <property type="entry name" value="GspF/PilC"/>
</dbReference>
<evidence type="ECO:0000256" key="3">
    <source>
        <dbReference type="ARBA" id="ARBA00022475"/>
    </source>
</evidence>
<sequence>MFLSPRIRLKPLATLCRRLAFATSAGIEDRKIWRDEAARSRGREQAALQEVADQLSRGVSISDALAMSDGYLPRMFKQIVAIGDTSGRLDHAYKRLAEHYEHAQTAKRSLMTALAWPMIQLFIALAVVGIVIWISGALQLQNLDGEPLDLFGLGISGSSGLMLYVGCIALAVAAVFLAIEAGRRGVLWTRQLQRWLLGVPALGEAIRTLALARFTWALQLILDTSMDLRKALPLALDASGNDYYRGLGPQVASNIQQGMSLHSALAETNAFPSDLLESIAIGEQTGMMSETMERLSKEYQRRSNTAISIIGQTIGYVVWAVVIVLIVILIFRAAGMYIGMINQAASPDFMK</sequence>
<evidence type="ECO:0000313" key="9">
    <source>
        <dbReference type="EMBL" id="BBO32735.1"/>
    </source>
</evidence>
<comment type="similarity">
    <text evidence="2">Belongs to the GSP F family.</text>
</comment>
<feature type="transmembrane region" description="Helical" evidence="7">
    <location>
        <begin position="114"/>
        <end position="135"/>
    </location>
</feature>
<evidence type="ECO:0000256" key="2">
    <source>
        <dbReference type="ARBA" id="ARBA00005745"/>
    </source>
</evidence>
<dbReference type="InterPro" id="IPR042094">
    <property type="entry name" value="T2SS_GspF_sf"/>
</dbReference>
<protein>
    <recommendedName>
        <fullName evidence="8">Type II secretion system protein GspF domain-containing protein</fullName>
    </recommendedName>
</protein>
<organism evidence="9 10">
    <name type="scientific">Lacipirellula parvula</name>
    <dbReference type="NCBI Taxonomy" id="2650471"/>
    <lineage>
        <taxon>Bacteria</taxon>
        <taxon>Pseudomonadati</taxon>
        <taxon>Planctomycetota</taxon>
        <taxon>Planctomycetia</taxon>
        <taxon>Pirellulales</taxon>
        <taxon>Lacipirellulaceae</taxon>
        <taxon>Lacipirellula</taxon>
    </lineage>
</organism>
<dbReference type="RefSeq" id="WP_152098650.1">
    <property type="nucleotide sequence ID" value="NZ_AP021861.1"/>
</dbReference>
<evidence type="ECO:0000256" key="1">
    <source>
        <dbReference type="ARBA" id="ARBA00004651"/>
    </source>
</evidence>
<reference evidence="10" key="1">
    <citation type="submission" date="2019-10" db="EMBL/GenBank/DDBJ databases">
        <title>Lacipirellula parvula gen. nov., sp. nov., representing a lineage of planctomycetes widespread in freshwater anoxic habitats, and description of the family Lacipirellulaceae.</title>
        <authorList>
            <person name="Dedysh S.N."/>
            <person name="Kulichevskaya I.S."/>
            <person name="Beletsky A.V."/>
            <person name="Rakitin A.L."/>
            <person name="Mardanov A.V."/>
            <person name="Ivanova A.A."/>
            <person name="Saltykova V.X."/>
            <person name="Rijpstra W.I.C."/>
            <person name="Sinninghe Damste J.S."/>
            <person name="Ravin N.V."/>
        </authorList>
    </citation>
    <scope>NUCLEOTIDE SEQUENCE [LARGE SCALE GENOMIC DNA]</scope>
    <source>
        <strain evidence="10">PX69</strain>
    </source>
</reference>
<evidence type="ECO:0000256" key="6">
    <source>
        <dbReference type="ARBA" id="ARBA00023136"/>
    </source>
</evidence>
<gene>
    <name evidence="9" type="ORF">PLANPX_2347</name>
</gene>
<comment type="subcellular location">
    <subcellularLocation>
        <location evidence="1">Cell membrane</location>
        <topology evidence="1">Multi-pass membrane protein</topology>
    </subcellularLocation>
</comment>
<evidence type="ECO:0000256" key="4">
    <source>
        <dbReference type="ARBA" id="ARBA00022692"/>
    </source>
</evidence>
<feature type="transmembrane region" description="Helical" evidence="7">
    <location>
        <begin position="306"/>
        <end position="331"/>
    </location>
</feature>
<evidence type="ECO:0000256" key="5">
    <source>
        <dbReference type="ARBA" id="ARBA00022989"/>
    </source>
</evidence>
<dbReference type="InterPro" id="IPR018076">
    <property type="entry name" value="T2SS_GspF_dom"/>
</dbReference>
<dbReference type="PANTHER" id="PTHR30012">
    <property type="entry name" value="GENERAL SECRETION PATHWAY PROTEIN"/>
    <property type="match status" value="1"/>
</dbReference>
<dbReference type="Proteomes" id="UP000326837">
    <property type="component" value="Chromosome"/>
</dbReference>
<keyword evidence="6 7" id="KW-0472">Membrane</keyword>
<dbReference type="PANTHER" id="PTHR30012:SF0">
    <property type="entry name" value="TYPE II SECRETION SYSTEM PROTEIN F-RELATED"/>
    <property type="match status" value="1"/>
</dbReference>
<evidence type="ECO:0000259" key="8">
    <source>
        <dbReference type="Pfam" id="PF00482"/>
    </source>
</evidence>
<proteinExistence type="inferred from homology"/>
<keyword evidence="5 7" id="KW-1133">Transmembrane helix</keyword>
<feature type="transmembrane region" description="Helical" evidence="7">
    <location>
        <begin position="155"/>
        <end position="179"/>
    </location>
</feature>
<keyword evidence="3" id="KW-1003">Cell membrane</keyword>